<dbReference type="InterPro" id="IPR044992">
    <property type="entry name" value="ChyE-like"/>
</dbReference>
<organism evidence="2">
    <name type="scientific">Bosea sp. NBC_00436</name>
    <dbReference type="NCBI Taxonomy" id="2969620"/>
    <lineage>
        <taxon>Bacteria</taxon>
        <taxon>Pseudomonadati</taxon>
        <taxon>Pseudomonadota</taxon>
        <taxon>Alphaproteobacteria</taxon>
        <taxon>Hyphomicrobiales</taxon>
        <taxon>Boseaceae</taxon>
        <taxon>Bosea</taxon>
    </lineage>
</organism>
<dbReference type="AlphaFoldDB" id="A0A9E7ZVP3"/>
<accession>A0A9E7ZVP3</accession>
<dbReference type="GO" id="GO:0005829">
    <property type="term" value="C:cytosol"/>
    <property type="evidence" value="ECO:0007669"/>
    <property type="project" value="TreeGrafter"/>
</dbReference>
<feature type="domain" description="Glutamine amidotransferase" evidence="1">
    <location>
        <begin position="45"/>
        <end position="188"/>
    </location>
</feature>
<dbReference type="Pfam" id="PF00117">
    <property type="entry name" value="GATase"/>
    <property type="match status" value="1"/>
</dbReference>
<reference evidence="2" key="1">
    <citation type="submission" date="2022-08" db="EMBL/GenBank/DDBJ databases">
        <title>Complete Genome Sequences of 2 Bosea sp. soil isolates.</title>
        <authorList>
            <person name="Alvarez Arevalo M."/>
            <person name="Sterndorff E.B."/>
            <person name="Faurdal D."/>
            <person name="Joergensen T.S."/>
            <person name="Weber T."/>
        </authorList>
    </citation>
    <scope>NUCLEOTIDE SEQUENCE</scope>
    <source>
        <strain evidence="2">NBC_00436</strain>
    </source>
</reference>
<keyword evidence="2" id="KW-0315">Glutamine amidotransferase</keyword>
<evidence type="ECO:0000259" key="1">
    <source>
        <dbReference type="Pfam" id="PF00117"/>
    </source>
</evidence>
<dbReference type="EMBL" id="CP102774">
    <property type="protein sequence ID" value="UZF87217.1"/>
    <property type="molecule type" value="Genomic_DNA"/>
</dbReference>
<dbReference type="PANTHER" id="PTHR42695">
    <property type="entry name" value="GLUTAMINE AMIDOTRANSFERASE YLR126C-RELATED"/>
    <property type="match status" value="1"/>
</dbReference>
<proteinExistence type="predicted"/>
<dbReference type="SUPFAM" id="SSF52317">
    <property type="entry name" value="Class I glutamine amidotransferase-like"/>
    <property type="match status" value="1"/>
</dbReference>
<evidence type="ECO:0000313" key="2">
    <source>
        <dbReference type="EMBL" id="UZF87217.1"/>
    </source>
</evidence>
<gene>
    <name evidence="2" type="ORF">NWE54_26310</name>
</gene>
<dbReference type="InterPro" id="IPR029062">
    <property type="entry name" value="Class_I_gatase-like"/>
</dbReference>
<dbReference type="PANTHER" id="PTHR42695:SF5">
    <property type="entry name" value="GLUTAMINE AMIDOTRANSFERASE YLR126C-RELATED"/>
    <property type="match status" value="1"/>
</dbReference>
<sequence>MSGKLLFLQNGPKRESVAKLPERFGGWGLDVDARWAFGGDFPESLAGYDGIFLSGSPHGAYEDIPFIHREHALIREADELGIPMLGVCFGSQILASALCGRDQVFRRSFCEVGNKWLDVTPAAKGDEVANEIGERVYMFVWHNDEVRADHPDMRIIATSDLCPNQIWRFRDRKVWGIQGHPEVTKEQAQLWFEQSRATMERDGADIEQLKATADEALPAKTMLSKFAALCGATAA</sequence>
<protein>
    <submittedName>
        <fullName evidence="2">Type 1 glutamine amidotransferase</fullName>
    </submittedName>
</protein>
<name>A0A9E7ZVP3_9HYPH</name>
<dbReference type="InterPro" id="IPR017926">
    <property type="entry name" value="GATASE"/>
</dbReference>
<dbReference type="CDD" id="cd01741">
    <property type="entry name" value="GATase1_1"/>
    <property type="match status" value="1"/>
</dbReference>
<dbReference type="Gene3D" id="3.40.50.880">
    <property type="match status" value="1"/>
</dbReference>
<dbReference type="PROSITE" id="PS51273">
    <property type="entry name" value="GATASE_TYPE_1"/>
    <property type="match status" value="1"/>
</dbReference>